<dbReference type="EMBL" id="MGAT01000023">
    <property type="protein sequence ID" value="OGK52465.1"/>
    <property type="molecule type" value="Genomic_DNA"/>
</dbReference>
<sequence length="110" mass="12265">MKLITSVLTKDEIADLSKTYGDYVKITADIENKAVVVGVELHADAEAMLLEKGGKINDLWGGGINFVTKQIDATAVYNIRPILKNDSLEILDPTIRKKFIELVKLFFKNI</sequence>
<accession>A0A1F7JA29</accession>
<organism evidence="1 2">
    <name type="scientific">Candidatus Roizmanbacteria bacterium RIFCSPLOWO2_01_FULL_44_13</name>
    <dbReference type="NCBI Taxonomy" id="1802069"/>
    <lineage>
        <taxon>Bacteria</taxon>
        <taxon>Candidatus Roizmaniibacteriota</taxon>
    </lineage>
</organism>
<dbReference type="STRING" id="1802069.A2970_00110"/>
<dbReference type="Pfam" id="PF18924">
    <property type="entry name" value="DUF5674"/>
    <property type="match status" value="1"/>
</dbReference>
<protein>
    <submittedName>
        <fullName evidence="1">Uncharacterized protein</fullName>
    </submittedName>
</protein>
<comment type="caution">
    <text evidence="1">The sequence shown here is derived from an EMBL/GenBank/DDBJ whole genome shotgun (WGS) entry which is preliminary data.</text>
</comment>
<reference evidence="1 2" key="1">
    <citation type="journal article" date="2016" name="Nat. Commun.">
        <title>Thousands of microbial genomes shed light on interconnected biogeochemical processes in an aquifer system.</title>
        <authorList>
            <person name="Anantharaman K."/>
            <person name="Brown C.T."/>
            <person name="Hug L.A."/>
            <person name="Sharon I."/>
            <person name="Castelle C.J."/>
            <person name="Probst A.J."/>
            <person name="Thomas B.C."/>
            <person name="Singh A."/>
            <person name="Wilkins M.J."/>
            <person name="Karaoz U."/>
            <person name="Brodie E.L."/>
            <person name="Williams K.H."/>
            <person name="Hubbard S.S."/>
            <person name="Banfield J.F."/>
        </authorList>
    </citation>
    <scope>NUCLEOTIDE SEQUENCE [LARGE SCALE GENOMIC DNA]</scope>
</reference>
<evidence type="ECO:0000313" key="2">
    <source>
        <dbReference type="Proteomes" id="UP000178857"/>
    </source>
</evidence>
<name>A0A1F7JA29_9BACT</name>
<dbReference type="InterPro" id="IPR043731">
    <property type="entry name" value="DUF5674"/>
</dbReference>
<dbReference type="AlphaFoldDB" id="A0A1F7JA29"/>
<evidence type="ECO:0000313" key="1">
    <source>
        <dbReference type="EMBL" id="OGK52465.1"/>
    </source>
</evidence>
<dbReference type="Proteomes" id="UP000178857">
    <property type="component" value="Unassembled WGS sequence"/>
</dbReference>
<gene>
    <name evidence="1" type="ORF">A2970_00110</name>
</gene>
<proteinExistence type="predicted"/>